<dbReference type="Proteomes" id="UP000240493">
    <property type="component" value="Unassembled WGS sequence"/>
</dbReference>
<evidence type="ECO:0000313" key="2">
    <source>
        <dbReference type="Proteomes" id="UP000240493"/>
    </source>
</evidence>
<gene>
    <name evidence="1" type="ORF">M441DRAFT_236417</name>
</gene>
<reference evidence="1 2" key="1">
    <citation type="submission" date="2016-07" db="EMBL/GenBank/DDBJ databases">
        <title>Multiple horizontal gene transfer events from other fungi enriched the ability of initially mycotrophic Trichoderma (Ascomycota) to feed on dead plant biomass.</title>
        <authorList>
            <consortium name="DOE Joint Genome Institute"/>
            <person name="Aerts A."/>
            <person name="Atanasova L."/>
            <person name="Chenthamara K."/>
            <person name="Zhang J."/>
            <person name="Grujic M."/>
            <person name="Henrissat B."/>
            <person name="Kuo A."/>
            <person name="Salamov A."/>
            <person name="Lipzen A."/>
            <person name="Labutti K."/>
            <person name="Barry K."/>
            <person name="Miao Y."/>
            <person name="Rahimi M.J."/>
            <person name="Shen Q."/>
            <person name="Grigoriev I.V."/>
            <person name="Kubicek C.P."/>
            <person name="Druzhinina I.S."/>
        </authorList>
    </citation>
    <scope>NUCLEOTIDE SEQUENCE [LARGE SCALE GENOMIC DNA]</scope>
    <source>
        <strain evidence="1 2">CBS 433.97</strain>
    </source>
</reference>
<dbReference type="EMBL" id="KZ679265">
    <property type="protein sequence ID" value="PTB38642.1"/>
    <property type="molecule type" value="Genomic_DNA"/>
</dbReference>
<name>A0A2T3Z1G6_TRIA4</name>
<protein>
    <submittedName>
        <fullName evidence="1">Uncharacterized protein</fullName>
    </submittedName>
</protein>
<dbReference type="AlphaFoldDB" id="A0A2T3Z1G6"/>
<proteinExistence type="predicted"/>
<keyword evidence="2" id="KW-1185">Reference proteome</keyword>
<organism evidence="1 2">
    <name type="scientific">Trichoderma asperellum (strain ATCC 204424 / CBS 433.97 / NBRC 101777)</name>
    <dbReference type="NCBI Taxonomy" id="1042311"/>
    <lineage>
        <taxon>Eukaryota</taxon>
        <taxon>Fungi</taxon>
        <taxon>Dikarya</taxon>
        <taxon>Ascomycota</taxon>
        <taxon>Pezizomycotina</taxon>
        <taxon>Sordariomycetes</taxon>
        <taxon>Hypocreomycetidae</taxon>
        <taxon>Hypocreales</taxon>
        <taxon>Hypocreaceae</taxon>
        <taxon>Trichoderma</taxon>
    </lineage>
</organism>
<evidence type="ECO:0000313" key="1">
    <source>
        <dbReference type="EMBL" id="PTB38642.1"/>
    </source>
</evidence>
<dbReference type="OrthoDB" id="5410365at2759"/>
<sequence length="273" mass="31213">MPYNLVLRQSFLPLDSVRLGRLVLNVEEPQQDYFDAPCDNAVEPLIKPHIRYNEVQHTAADQKFASILTRLVSASRTKRNKTYTQVTTDRAMTYQLRNSGLWFKNALQDESTRKWLEEAIDQGDDVYLIVGYHTLLDARILEGAAAMTESHAKVEVPVTASLAAAGAAVIPLGDIADPKISGLNRQEHSAQRQFVASGEQVVALQYRKVRFKWYSSREMDNAFLDDNRWKVYWDMRGQEETVNDVLEVELQDELELDSDYKKCSSLAEDDFLY</sequence>
<accession>A0A2T3Z1G6</accession>